<dbReference type="EMBL" id="FNSQ01000005">
    <property type="protein sequence ID" value="SEC06731.1"/>
    <property type="molecule type" value="Genomic_DNA"/>
</dbReference>
<dbReference type="EC" id="3.2.1.52" evidence="3"/>
<sequence length="508" mass="55671">MVLPHSLPLVPLPSSAIAGEGRMPVSEATRVSGDARLTTHLIEAVAQRSGIRLSASPDQPSPDRSSEIALRLDPSVGGPESYALTIDETVDIAGADEAGLFYGVQTLLQLLREDDDGWGLLRAEISDSPRFGRRGVMLDVTRHFFDVDEVKKFIDSTSALKFNHLHLHLSDDQGWRIQIDSWPKLTELASSTASLGDRGGFYTKDDYREIVAYAAERHMVVIPEIDLPGHTHAIGVAYPELVEEPVMNDGLLSESARLGQPLPVAGEPYLGWGVGHSSVRIHEERTYEFVRDVVRELAEMTPGPYIHIGGDESLGTPQDDFDLFVERATAIVVEEGKIPLAWHEVGAAKDIAEGTIGQYWGKTTPEGTHAAEAAHFVERGGALIMSAADVAYLDMKYDADFPLGLTWAGVIDVRTAYEWEPTSILDVPESAILGIEAPLWSETTRTFGEVEQLVFPRAAAQAEIGWSPREGAGREWVSFRERLGSLAPLWKAGRVDFHPAAEIPWSER</sequence>
<accession>A0A1H4PHA4</accession>
<dbReference type="GO" id="GO:0016020">
    <property type="term" value="C:membrane"/>
    <property type="evidence" value="ECO:0007669"/>
    <property type="project" value="TreeGrafter"/>
</dbReference>
<feature type="domain" description="Glycoside hydrolase family 20 catalytic" evidence="7">
    <location>
        <begin position="320"/>
        <end position="468"/>
    </location>
</feature>
<evidence type="ECO:0000256" key="4">
    <source>
        <dbReference type="ARBA" id="ARBA00022801"/>
    </source>
</evidence>
<dbReference type="InterPro" id="IPR015882">
    <property type="entry name" value="HEX_bac_N"/>
</dbReference>
<keyword evidence="10" id="KW-1185">Reference proteome</keyword>
<dbReference type="Gene3D" id="3.20.20.80">
    <property type="entry name" value="Glycosidases"/>
    <property type="match status" value="1"/>
</dbReference>
<proteinExistence type="inferred from homology"/>
<reference evidence="10" key="1">
    <citation type="submission" date="2016-10" db="EMBL/GenBank/DDBJ databases">
        <authorList>
            <person name="Varghese N."/>
            <person name="Submissions S."/>
        </authorList>
    </citation>
    <scope>NUCLEOTIDE SEQUENCE [LARGE SCALE GENOMIC DNA]</scope>
    <source>
        <strain evidence="10">DSM 16089</strain>
    </source>
</reference>
<dbReference type="OrthoDB" id="9763537at2"/>
<comment type="similarity">
    <text evidence="2">Belongs to the glycosyl hydrolase 20 family.</text>
</comment>
<gene>
    <name evidence="9" type="ORF">SAMN04489807_2794</name>
</gene>
<dbReference type="InterPro" id="IPR029018">
    <property type="entry name" value="Hex-like_dom2"/>
</dbReference>
<dbReference type="GO" id="GO:0004563">
    <property type="term" value="F:beta-N-acetylhexosaminidase activity"/>
    <property type="evidence" value="ECO:0007669"/>
    <property type="project" value="UniProtKB-EC"/>
</dbReference>
<dbReference type="PANTHER" id="PTHR22600:SF57">
    <property type="entry name" value="BETA-N-ACETYLHEXOSAMINIDASE"/>
    <property type="match status" value="1"/>
</dbReference>
<evidence type="ECO:0000313" key="9">
    <source>
        <dbReference type="EMBL" id="SEC06731.1"/>
    </source>
</evidence>
<evidence type="ECO:0000259" key="7">
    <source>
        <dbReference type="Pfam" id="PF00728"/>
    </source>
</evidence>
<feature type="domain" description="Beta-hexosaminidase bacterial type N-terminal" evidence="8">
    <location>
        <begin position="8"/>
        <end position="127"/>
    </location>
</feature>
<dbReference type="SUPFAM" id="SSF55545">
    <property type="entry name" value="beta-N-acetylhexosaminidase-like domain"/>
    <property type="match status" value="1"/>
</dbReference>
<dbReference type="CDD" id="cd06568">
    <property type="entry name" value="GH20_SpHex_like"/>
    <property type="match status" value="1"/>
</dbReference>
<evidence type="ECO:0000256" key="2">
    <source>
        <dbReference type="ARBA" id="ARBA00006285"/>
    </source>
</evidence>
<dbReference type="Pfam" id="PF00728">
    <property type="entry name" value="Glyco_hydro_20"/>
    <property type="match status" value="2"/>
</dbReference>
<evidence type="ECO:0000256" key="3">
    <source>
        <dbReference type="ARBA" id="ARBA00012663"/>
    </source>
</evidence>
<keyword evidence="5" id="KW-0326">Glycosidase</keyword>
<evidence type="ECO:0000256" key="1">
    <source>
        <dbReference type="ARBA" id="ARBA00001231"/>
    </source>
</evidence>
<dbReference type="GO" id="GO:0030203">
    <property type="term" value="P:glycosaminoglycan metabolic process"/>
    <property type="evidence" value="ECO:0007669"/>
    <property type="project" value="TreeGrafter"/>
</dbReference>
<dbReference type="InterPro" id="IPR025705">
    <property type="entry name" value="Beta_hexosaminidase_sua/sub"/>
</dbReference>
<evidence type="ECO:0000313" key="10">
    <source>
        <dbReference type="Proteomes" id="UP000183750"/>
    </source>
</evidence>
<dbReference type="InterPro" id="IPR015883">
    <property type="entry name" value="Glyco_hydro_20_cat"/>
</dbReference>
<feature type="active site" description="Proton donor" evidence="6">
    <location>
        <position position="312"/>
    </location>
</feature>
<evidence type="ECO:0000256" key="5">
    <source>
        <dbReference type="ARBA" id="ARBA00023295"/>
    </source>
</evidence>
<organism evidence="9 10">
    <name type="scientific">Microbacterium hydrocarbonoxydans</name>
    <dbReference type="NCBI Taxonomy" id="273678"/>
    <lineage>
        <taxon>Bacteria</taxon>
        <taxon>Bacillati</taxon>
        <taxon>Actinomycetota</taxon>
        <taxon>Actinomycetes</taxon>
        <taxon>Micrococcales</taxon>
        <taxon>Microbacteriaceae</taxon>
        <taxon>Microbacterium</taxon>
    </lineage>
</organism>
<dbReference type="AlphaFoldDB" id="A0A1H4PHA4"/>
<dbReference type="Pfam" id="PF02838">
    <property type="entry name" value="Glyco_hydro_20b"/>
    <property type="match status" value="1"/>
</dbReference>
<evidence type="ECO:0000256" key="6">
    <source>
        <dbReference type="PIRSR" id="PIRSR625705-1"/>
    </source>
</evidence>
<dbReference type="GO" id="GO:0005975">
    <property type="term" value="P:carbohydrate metabolic process"/>
    <property type="evidence" value="ECO:0007669"/>
    <property type="project" value="InterPro"/>
</dbReference>
<comment type="catalytic activity">
    <reaction evidence="1">
        <text>Hydrolysis of terminal non-reducing N-acetyl-D-hexosamine residues in N-acetyl-beta-D-hexosaminides.</text>
        <dbReference type="EC" id="3.2.1.52"/>
    </reaction>
</comment>
<keyword evidence="4" id="KW-0378">Hydrolase</keyword>
<dbReference type="RefSeq" id="WP_074731842.1">
    <property type="nucleotide sequence ID" value="NZ_FNSQ01000005.1"/>
</dbReference>
<evidence type="ECO:0000259" key="8">
    <source>
        <dbReference type="Pfam" id="PF02838"/>
    </source>
</evidence>
<dbReference type="SUPFAM" id="SSF51445">
    <property type="entry name" value="(Trans)glycosidases"/>
    <property type="match status" value="1"/>
</dbReference>
<dbReference type="Gene3D" id="3.30.379.10">
    <property type="entry name" value="Chitobiase/beta-hexosaminidase domain 2-like"/>
    <property type="match status" value="1"/>
</dbReference>
<dbReference type="PRINTS" id="PR00738">
    <property type="entry name" value="GLHYDRLASE20"/>
</dbReference>
<dbReference type="PANTHER" id="PTHR22600">
    <property type="entry name" value="BETA-HEXOSAMINIDASE"/>
    <property type="match status" value="1"/>
</dbReference>
<feature type="domain" description="Glycoside hydrolase family 20 catalytic" evidence="7">
    <location>
        <begin position="132"/>
        <end position="313"/>
    </location>
</feature>
<name>A0A1H4PHA4_9MICO</name>
<protein>
    <recommendedName>
        <fullName evidence="3">beta-N-acetylhexosaminidase</fullName>
        <ecNumber evidence="3">3.2.1.52</ecNumber>
    </recommendedName>
</protein>
<dbReference type="InterPro" id="IPR017853">
    <property type="entry name" value="GH"/>
</dbReference>
<dbReference type="Proteomes" id="UP000183750">
    <property type="component" value="Unassembled WGS sequence"/>
</dbReference>